<evidence type="ECO:0000259" key="1">
    <source>
        <dbReference type="Pfam" id="PF08666"/>
    </source>
</evidence>
<evidence type="ECO:0000313" key="2">
    <source>
        <dbReference type="EMBL" id="OBX11789.1"/>
    </source>
</evidence>
<protein>
    <recommendedName>
        <fullName evidence="1">SAF domain-containing protein</fullName>
    </recommendedName>
</protein>
<dbReference type="Proteomes" id="UP000243168">
    <property type="component" value="Unassembled WGS sequence"/>
</dbReference>
<evidence type="ECO:0000313" key="3">
    <source>
        <dbReference type="Proteomes" id="UP000243168"/>
    </source>
</evidence>
<gene>
    <name evidence="2" type="ORF">QV07_00985</name>
</gene>
<dbReference type="InterPro" id="IPR013974">
    <property type="entry name" value="SAF"/>
</dbReference>
<dbReference type="Pfam" id="PF08666">
    <property type="entry name" value="SAF"/>
    <property type="match status" value="1"/>
</dbReference>
<proteinExistence type="predicted"/>
<dbReference type="EMBL" id="JTJS01000009">
    <property type="protein sequence ID" value="OBX11789.1"/>
    <property type="molecule type" value="Genomic_DNA"/>
</dbReference>
<comment type="caution">
    <text evidence="2">The sequence shown here is derived from an EMBL/GenBank/DDBJ whole genome shotgun (WGS) entry which is preliminary data.</text>
</comment>
<organism evidence="2 3">
    <name type="scientific">Gallibacterium genomosp. 3</name>
    <dbReference type="NCBI Taxonomy" id="505345"/>
    <lineage>
        <taxon>Bacteria</taxon>
        <taxon>Pseudomonadati</taxon>
        <taxon>Pseudomonadota</taxon>
        <taxon>Gammaproteobacteria</taxon>
        <taxon>Pasteurellales</taxon>
        <taxon>Pasteurellaceae</taxon>
        <taxon>Gallibacterium</taxon>
    </lineage>
</organism>
<sequence>MLFILALLILTVGVIGLVLMPTNDENNSNIKKEEVSQPKQEEKQEIPQVEITLVKLNRDIVRGELLQDSDLEVSKQNVAENDPIKDKDFKVAEDDSQLANAKDVQSLTNALQGFAAARDLKAGTLIIIDDVISPNDERFTFFAIDANKEVAYRLCVRGEEAYSLDTLKANDIVSINAIDDQEVKDKNMTAILPAVKLLHIKKNEPDKDGKQPECYANVRLKLSLEQLKQLYEAKRLFVNRISHFLLLPAQPMKEKEEVEQRGKFIRSLRGLRGAN</sequence>
<name>A0A1A7QC85_9PAST</name>
<dbReference type="AlphaFoldDB" id="A0A1A7QC85"/>
<feature type="domain" description="SAF" evidence="1">
    <location>
        <begin position="54"/>
        <end position="126"/>
    </location>
</feature>
<accession>A0A1A7QC85</accession>
<reference evidence="2 3" key="1">
    <citation type="submission" date="2014-11" db="EMBL/GenBank/DDBJ databases">
        <title>Pan-genome of Gallibacterium spp.</title>
        <authorList>
            <person name="Kudirkiene E."/>
            <person name="Bojesen A.M."/>
        </authorList>
    </citation>
    <scope>NUCLEOTIDE SEQUENCE [LARGE SCALE GENOMIC DNA]</scope>
    <source>
        <strain evidence="2 3">F298</strain>
    </source>
</reference>